<accession>A0ABW7XWW6</accession>
<comment type="caution">
    <text evidence="2">The sequence shown here is derived from an EMBL/GenBank/DDBJ whole genome shotgun (WGS) entry which is preliminary data.</text>
</comment>
<dbReference type="EMBL" id="JBITDC010000002">
    <property type="protein sequence ID" value="MFI5674485.1"/>
    <property type="molecule type" value="Genomic_DNA"/>
</dbReference>
<dbReference type="GO" id="GO:0004519">
    <property type="term" value="F:endonuclease activity"/>
    <property type="evidence" value="ECO:0007669"/>
    <property type="project" value="UniProtKB-KW"/>
</dbReference>
<dbReference type="RefSeq" id="WP_398655409.1">
    <property type="nucleotide sequence ID" value="NZ_JBITDC010000002.1"/>
</dbReference>
<keyword evidence="2" id="KW-0255">Endonuclease</keyword>
<proteinExistence type="predicted"/>
<dbReference type="InterPro" id="IPR003615">
    <property type="entry name" value="HNH_nuc"/>
</dbReference>
<dbReference type="Pfam" id="PF13391">
    <property type="entry name" value="HNH_2"/>
    <property type="match status" value="1"/>
</dbReference>
<reference evidence="2 3" key="1">
    <citation type="submission" date="2024-10" db="EMBL/GenBank/DDBJ databases">
        <title>The Natural Products Discovery Center: Release of the First 8490 Sequenced Strains for Exploring Actinobacteria Biosynthetic Diversity.</title>
        <authorList>
            <person name="Kalkreuter E."/>
            <person name="Kautsar S.A."/>
            <person name="Yang D."/>
            <person name="Bader C.D."/>
            <person name="Teijaro C.N."/>
            <person name="Fluegel L."/>
            <person name="Davis C.M."/>
            <person name="Simpson J.R."/>
            <person name="Lauterbach L."/>
            <person name="Steele A.D."/>
            <person name="Gui C."/>
            <person name="Meng S."/>
            <person name="Li G."/>
            <person name="Viehrig K."/>
            <person name="Ye F."/>
            <person name="Su P."/>
            <person name="Kiefer A.F."/>
            <person name="Nichols A."/>
            <person name="Cepeda A.J."/>
            <person name="Yan W."/>
            <person name="Fan B."/>
            <person name="Jiang Y."/>
            <person name="Adhikari A."/>
            <person name="Zheng C.-J."/>
            <person name="Schuster L."/>
            <person name="Cowan T.M."/>
            <person name="Smanski M.J."/>
            <person name="Chevrette M.G."/>
            <person name="De Carvalho L.P.S."/>
            <person name="Shen B."/>
        </authorList>
    </citation>
    <scope>NUCLEOTIDE SEQUENCE [LARGE SCALE GENOMIC DNA]</scope>
    <source>
        <strain evidence="2 3">NPDC051599</strain>
    </source>
</reference>
<keyword evidence="2" id="KW-0378">Hydrolase</keyword>
<keyword evidence="3" id="KW-1185">Reference proteome</keyword>
<keyword evidence="2" id="KW-0540">Nuclease</keyword>
<dbReference type="Gene3D" id="1.10.30.50">
    <property type="match status" value="1"/>
</dbReference>
<protein>
    <submittedName>
        <fullName evidence="2">HNH endonuclease</fullName>
    </submittedName>
</protein>
<sequence length="259" mass="28801">MTYTTRAALQWDMVRAAEAEWNAVLPEPDAGFFVRVGDHVSRIAGTLAATERTAIHSVHIQAAWTLVRRAVLDTSHLIGMDRSTVDGLIQELDDALGGIPAPGEDAPRILPNAPEAGHWVWTGRGTYGDRPQADSSAVRKLKRWYRDRCQMCGTVLVLPAPRHRSSEAAHIRAREDGGPDVVENLLCLCPNCHTRFDAGALILTDDLMIFDMVTGALGKKITLHRWHFIDTQYVRHHRHRWTTTDPTQLASAPSMPAEH</sequence>
<dbReference type="SMART" id="SM00507">
    <property type="entry name" value="HNHc"/>
    <property type="match status" value="1"/>
</dbReference>
<dbReference type="Proteomes" id="UP001612415">
    <property type="component" value="Unassembled WGS sequence"/>
</dbReference>
<evidence type="ECO:0000313" key="2">
    <source>
        <dbReference type="EMBL" id="MFI5674485.1"/>
    </source>
</evidence>
<feature type="domain" description="HNH nuclease" evidence="1">
    <location>
        <begin position="140"/>
        <end position="194"/>
    </location>
</feature>
<evidence type="ECO:0000313" key="3">
    <source>
        <dbReference type="Proteomes" id="UP001612415"/>
    </source>
</evidence>
<gene>
    <name evidence="2" type="ORF">ACIA8P_07430</name>
</gene>
<organism evidence="2 3">
    <name type="scientific">Streptomyces cellulosae</name>
    <dbReference type="NCBI Taxonomy" id="1968"/>
    <lineage>
        <taxon>Bacteria</taxon>
        <taxon>Bacillati</taxon>
        <taxon>Actinomycetota</taxon>
        <taxon>Actinomycetes</taxon>
        <taxon>Kitasatosporales</taxon>
        <taxon>Streptomycetaceae</taxon>
        <taxon>Streptomyces</taxon>
    </lineage>
</organism>
<dbReference type="CDD" id="cd00085">
    <property type="entry name" value="HNHc"/>
    <property type="match status" value="1"/>
</dbReference>
<evidence type="ECO:0000259" key="1">
    <source>
        <dbReference type="SMART" id="SM00507"/>
    </source>
</evidence>
<name>A0ABW7XWW6_STRCE</name>